<dbReference type="Gene3D" id="2.40.30.170">
    <property type="match status" value="1"/>
</dbReference>
<dbReference type="Gene3D" id="2.40.50.100">
    <property type="match status" value="1"/>
</dbReference>
<evidence type="ECO:0000256" key="1">
    <source>
        <dbReference type="ARBA" id="ARBA00004196"/>
    </source>
</evidence>
<evidence type="ECO:0000313" key="6">
    <source>
        <dbReference type="Proteomes" id="UP000625316"/>
    </source>
</evidence>
<organism evidence="5 6">
    <name type="scientific">Romeriopsis navalis LEGE 11480</name>
    <dbReference type="NCBI Taxonomy" id="2777977"/>
    <lineage>
        <taxon>Bacteria</taxon>
        <taxon>Bacillati</taxon>
        <taxon>Cyanobacteriota</taxon>
        <taxon>Cyanophyceae</taxon>
        <taxon>Leptolyngbyales</taxon>
        <taxon>Leptolyngbyaceae</taxon>
        <taxon>Romeriopsis</taxon>
        <taxon>Romeriopsis navalis</taxon>
    </lineage>
</organism>
<dbReference type="Proteomes" id="UP000625316">
    <property type="component" value="Unassembled WGS sequence"/>
</dbReference>
<reference evidence="5" key="1">
    <citation type="submission" date="2020-10" db="EMBL/GenBank/DDBJ databases">
        <authorList>
            <person name="Castelo-Branco R."/>
            <person name="Eusebio N."/>
            <person name="Adriana R."/>
            <person name="Vieira A."/>
            <person name="Brugerolle De Fraissinette N."/>
            <person name="Rezende De Castro R."/>
            <person name="Schneider M.P."/>
            <person name="Vasconcelos V."/>
            <person name="Leao P.N."/>
        </authorList>
    </citation>
    <scope>NUCLEOTIDE SEQUENCE</scope>
    <source>
        <strain evidence="5">LEGE 11480</strain>
    </source>
</reference>
<protein>
    <submittedName>
        <fullName evidence="5">HlyD family efflux transporter periplasmic adaptor subunit</fullName>
    </submittedName>
</protein>
<name>A0A928Z413_9CYAN</name>
<keyword evidence="4" id="KW-0812">Transmembrane</keyword>
<dbReference type="InterPro" id="IPR014315">
    <property type="entry name" value="ABC_heterocyst_DevB"/>
</dbReference>
<keyword evidence="2 3" id="KW-0175">Coiled coil</keyword>
<dbReference type="SUPFAM" id="SSF111369">
    <property type="entry name" value="HlyD-like secretion proteins"/>
    <property type="match status" value="1"/>
</dbReference>
<dbReference type="GO" id="GO:0030313">
    <property type="term" value="C:cell envelope"/>
    <property type="evidence" value="ECO:0007669"/>
    <property type="project" value="UniProtKB-SubCell"/>
</dbReference>
<evidence type="ECO:0000256" key="2">
    <source>
        <dbReference type="ARBA" id="ARBA00023054"/>
    </source>
</evidence>
<proteinExistence type="predicted"/>
<dbReference type="AlphaFoldDB" id="A0A928Z413"/>
<dbReference type="PANTHER" id="PTHR32347">
    <property type="entry name" value="EFFLUX SYSTEM COMPONENT YKNX-RELATED"/>
    <property type="match status" value="1"/>
</dbReference>
<evidence type="ECO:0000256" key="3">
    <source>
        <dbReference type="SAM" id="Coils"/>
    </source>
</evidence>
<comment type="caution">
    <text evidence="5">The sequence shown here is derived from an EMBL/GenBank/DDBJ whole genome shotgun (WGS) entry which is preliminary data.</text>
</comment>
<comment type="subcellular location">
    <subcellularLocation>
        <location evidence="1">Cell envelope</location>
    </subcellularLocation>
</comment>
<dbReference type="NCBIfam" id="TIGR02971">
    <property type="entry name" value="heterocyst_DevB"/>
    <property type="match status" value="1"/>
</dbReference>
<accession>A0A928Z413</accession>
<dbReference type="PANTHER" id="PTHR32347:SF27">
    <property type="entry name" value="RND EFFLUX PUMP MEMBRANE FUSION PROTEIN BARREL-SANDWICH DOMAIN-CONTAINING PROTEIN"/>
    <property type="match status" value="1"/>
</dbReference>
<gene>
    <name evidence="5" type="ORF">IQ266_08940</name>
</gene>
<feature type="coiled-coil region" evidence="3">
    <location>
        <begin position="153"/>
        <end position="261"/>
    </location>
</feature>
<keyword evidence="6" id="KW-1185">Reference proteome</keyword>
<evidence type="ECO:0000256" key="4">
    <source>
        <dbReference type="SAM" id="Phobius"/>
    </source>
</evidence>
<dbReference type="PRINTS" id="PR01490">
    <property type="entry name" value="RTXTOXIND"/>
</dbReference>
<feature type="transmembrane region" description="Helical" evidence="4">
    <location>
        <begin position="9"/>
        <end position="30"/>
    </location>
</feature>
<keyword evidence="4" id="KW-1133">Transmembrane helix</keyword>
<keyword evidence="4" id="KW-0472">Membrane</keyword>
<sequence length="393" mass="42572">MTPEHPSRYWLAVAAVVILGAGSIAGWRLWQNRMVQMQVAQEQAMRVIEIPSVTALARLEPQGELINLTAPTSAQESRIAEVLVQVGDRVEVGQVIAILDNRDRLQAALRSAQAQVRIAQAKLAQVKAGAKTSEFQGQRAEIARIEAEQVGNVAAQRATAARLAAEVENARVEAGRYDSLYQVGAISASQRDAKRLVYASAQRQLQEVQAQIKRIQTTSQQQLQRAEASLKQLSEVRPVDIQAAEVEVQSAIAAVREAQASLAQTMVRSPKAGQILRIHTQPGENIAEQGIAALGQTQQMMVVAEVYQGDIAKITLGQPVQLTATALPEVLVGSVERIGLEVQQQKVVNEDPAVNIDAKVIEVHIRLNPESSQKVAGLTNLQVTAKMQVQSES</sequence>
<evidence type="ECO:0000313" key="5">
    <source>
        <dbReference type="EMBL" id="MBE9029853.1"/>
    </source>
</evidence>
<dbReference type="EMBL" id="JADEXQ010000023">
    <property type="protein sequence ID" value="MBE9029853.1"/>
    <property type="molecule type" value="Genomic_DNA"/>
</dbReference>
<dbReference type="InterPro" id="IPR050465">
    <property type="entry name" value="UPF0194_transport"/>
</dbReference>